<accession>A0A4Y2WKR9</accession>
<dbReference type="EMBL" id="BGPR01062145">
    <property type="protein sequence ID" value="GBO37621.1"/>
    <property type="molecule type" value="Genomic_DNA"/>
</dbReference>
<protein>
    <submittedName>
        <fullName evidence="2">Uncharacterized protein</fullName>
    </submittedName>
</protein>
<organism evidence="2 3">
    <name type="scientific">Araneus ventricosus</name>
    <name type="common">Orbweaver spider</name>
    <name type="synonym">Epeira ventricosa</name>
    <dbReference type="NCBI Taxonomy" id="182803"/>
    <lineage>
        <taxon>Eukaryota</taxon>
        <taxon>Metazoa</taxon>
        <taxon>Ecdysozoa</taxon>
        <taxon>Arthropoda</taxon>
        <taxon>Chelicerata</taxon>
        <taxon>Arachnida</taxon>
        <taxon>Araneae</taxon>
        <taxon>Araneomorphae</taxon>
        <taxon>Entelegynae</taxon>
        <taxon>Araneoidea</taxon>
        <taxon>Araneidae</taxon>
        <taxon>Araneus</taxon>
    </lineage>
</organism>
<feature type="region of interest" description="Disordered" evidence="1">
    <location>
        <begin position="18"/>
        <end position="40"/>
    </location>
</feature>
<dbReference type="Proteomes" id="UP000499080">
    <property type="component" value="Unassembled WGS sequence"/>
</dbReference>
<keyword evidence="3" id="KW-1185">Reference proteome</keyword>
<sequence>MTRFEATRGLVWGGYRKFEPQSDDEDDTRAGFPSPNFRTTPTGGRLTLCVGFNVQQAHISGGSSVESGFEPGTLRPRGRDLTNRGSILVPPVGVGDITFPVVNMRKK</sequence>
<reference evidence="2 3" key="1">
    <citation type="journal article" date="2019" name="Sci. Rep.">
        <title>Orb-weaving spider Araneus ventricosus genome elucidates the spidroin gene catalogue.</title>
        <authorList>
            <person name="Kono N."/>
            <person name="Nakamura H."/>
            <person name="Ohtoshi R."/>
            <person name="Moran D.A.P."/>
            <person name="Shinohara A."/>
            <person name="Yoshida Y."/>
            <person name="Fujiwara M."/>
            <person name="Mori M."/>
            <person name="Tomita M."/>
            <person name="Arakawa K."/>
        </authorList>
    </citation>
    <scope>NUCLEOTIDE SEQUENCE [LARGE SCALE GENOMIC DNA]</scope>
</reference>
<evidence type="ECO:0000313" key="2">
    <source>
        <dbReference type="EMBL" id="GBO37621.1"/>
    </source>
</evidence>
<name>A0A4Y2WKR9_ARAVE</name>
<gene>
    <name evidence="2" type="ORF">AVEN_107512_1</name>
</gene>
<evidence type="ECO:0000313" key="3">
    <source>
        <dbReference type="Proteomes" id="UP000499080"/>
    </source>
</evidence>
<proteinExistence type="predicted"/>
<feature type="region of interest" description="Disordered" evidence="1">
    <location>
        <begin position="61"/>
        <end position="83"/>
    </location>
</feature>
<evidence type="ECO:0000256" key="1">
    <source>
        <dbReference type="SAM" id="MobiDB-lite"/>
    </source>
</evidence>
<comment type="caution">
    <text evidence="2">The sequence shown here is derived from an EMBL/GenBank/DDBJ whole genome shotgun (WGS) entry which is preliminary data.</text>
</comment>
<dbReference type="AlphaFoldDB" id="A0A4Y2WKR9"/>